<accession>A0AAV4P7M7</accession>
<sequence>MTTGRINEVTSSFFSNVRRSAMYHFESERRVATFRIAGTTTTTVDPFLTQRFESRFDRDLTDGSVTASPTASTPRGEFVILNGVGHTENQTIL</sequence>
<dbReference type="Proteomes" id="UP001054945">
    <property type="component" value="Unassembled WGS sequence"/>
</dbReference>
<evidence type="ECO:0000313" key="1">
    <source>
        <dbReference type="EMBL" id="GIX92028.1"/>
    </source>
</evidence>
<organism evidence="1 2">
    <name type="scientific">Caerostris extrusa</name>
    <name type="common">Bark spider</name>
    <name type="synonym">Caerostris bankana</name>
    <dbReference type="NCBI Taxonomy" id="172846"/>
    <lineage>
        <taxon>Eukaryota</taxon>
        <taxon>Metazoa</taxon>
        <taxon>Ecdysozoa</taxon>
        <taxon>Arthropoda</taxon>
        <taxon>Chelicerata</taxon>
        <taxon>Arachnida</taxon>
        <taxon>Araneae</taxon>
        <taxon>Araneomorphae</taxon>
        <taxon>Entelegynae</taxon>
        <taxon>Araneoidea</taxon>
        <taxon>Araneidae</taxon>
        <taxon>Caerostris</taxon>
    </lineage>
</organism>
<reference evidence="1 2" key="1">
    <citation type="submission" date="2021-06" db="EMBL/GenBank/DDBJ databases">
        <title>Caerostris extrusa draft genome.</title>
        <authorList>
            <person name="Kono N."/>
            <person name="Arakawa K."/>
        </authorList>
    </citation>
    <scope>NUCLEOTIDE SEQUENCE [LARGE SCALE GENOMIC DNA]</scope>
</reference>
<dbReference type="EMBL" id="BPLR01004086">
    <property type="protein sequence ID" value="GIX92028.1"/>
    <property type="molecule type" value="Genomic_DNA"/>
</dbReference>
<gene>
    <name evidence="1" type="ORF">CEXT_350101</name>
</gene>
<evidence type="ECO:0000313" key="2">
    <source>
        <dbReference type="Proteomes" id="UP001054945"/>
    </source>
</evidence>
<comment type="caution">
    <text evidence="1">The sequence shown here is derived from an EMBL/GenBank/DDBJ whole genome shotgun (WGS) entry which is preliminary data.</text>
</comment>
<proteinExistence type="predicted"/>
<keyword evidence="2" id="KW-1185">Reference proteome</keyword>
<name>A0AAV4P7M7_CAEEX</name>
<protein>
    <submittedName>
        <fullName evidence="1">Uncharacterized protein</fullName>
    </submittedName>
</protein>
<dbReference type="AlphaFoldDB" id="A0AAV4P7M7"/>